<keyword evidence="2" id="KW-1185">Reference proteome</keyword>
<evidence type="ECO:0000313" key="2">
    <source>
        <dbReference type="Proteomes" id="UP001420932"/>
    </source>
</evidence>
<dbReference type="EMBL" id="JBBNAF010000005">
    <property type="protein sequence ID" value="KAK9141910.1"/>
    <property type="molecule type" value="Genomic_DNA"/>
</dbReference>
<dbReference type="Gene3D" id="1.25.40.480">
    <property type="match status" value="1"/>
</dbReference>
<name>A0AAP0PI19_9MAGN</name>
<accession>A0AAP0PI19</accession>
<comment type="caution">
    <text evidence="1">The sequence shown here is derived from an EMBL/GenBank/DDBJ whole genome shotgun (WGS) entry which is preliminary data.</text>
</comment>
<protein>
    <recommendedName>
        <fullName evidence="3">Fanconi Anaemia group E protein C-terminal domain-containing protein</fullName>
    </recommendedName>
</protein>
<dbReference type="AlphaFoldDB" id="A0AAP0PI19"/>
<evidence type="ECO:0000313" key="1">
    <source>
        <dbReference type="EMBL" id="KAK9141910.1"/>
    </source>
</evidence>
<evidence type="ECO:0008006" key="3">
    <source>
        <dbReference type="Google" id="ProtNLM"/>
    </source>
</evidence>
<dbReference type="Proteomes" id="UP001420932">
    <property type="component" value="Unassembled WGS sequence"/>
</dbReference>
<dbReference type="InterPro" id="IPR039685">
    <property type="entry name" value="FANCE"/>
</dbReference>
<proteinExistence type="predicted"/>
<dbReference type="PANTHER" id="PTHR32094">
    <property type="entry name" value="FANCONI ANEMIA GROUP E PROTEIN"/>
    <property type="match status" value="1"/>
</dbReference>
<reference evidence="1 2" key="1">
    <citation type="submission" date="2024-01" db="EMBL/GenBank/DDBJ databases">
        <title>Genome assemblies of Stephania.</title>
        <authorList>
            <person name="Yang L."/>
        </authorList>
    </citation>
    <scope>NUCLEOTIDE SEQUENCE [LARGE SCALE GENOMIC DNA]</scope>
    <source>
        <strain evidence="1">YNDBR</strain>
        <tissue evidence="1">Leaf</tissue>
    </source>
</reference>
<dbReference type="GO" id="GO:0043240">
    <property type="term" value="C:Fanconi anaemia nuclear complex"/>
    <property type="evidence" value="ECO:0007669"/>
    <property type="project" value="InterPro"/>
</dbReference>
<organism evidence="1 2">
    <name type="scientific">Stephania yunnanensis</name>
    <dbReference type="NCBI Taxonomy" id="152371"/>
    <lineage>
        <taxon>Eukaryota</taxon>
        <taxon>Viridiplantae</taxon>
        <taxon>Streptophyta</taxon>
        <taxon>Embryophyta</taxon>
        <taxon>Tracheophyta</taxon>
        <taxon>Spermatophyta</taxon>
        <taxon>Magnoliopsida</taxon>
        <taxon>Ranunculales</taxon>
        <taxon>Menispermaceae</taxon>
        <taxon>Menispermoideae</taxon>
        <taxon>Cissampelideae</taxon>
        <taxon>Stephania</taxon>
    </lineage>
</organism>
<gene>
    <name evidence="1" type="ORF">Syun_011310</name>
</gene>
<dbReference type="PANTHER" id="PTHR32094:SF5">
    <property type="entry name" value="FANCONI ANEMIA GROUP E PROTEIN"/>
    <property type="match status" value="1"/>
</dbReference>
<dbReference type="GO" id="GO:0036297">
    <property type="term" value="P:interstrand cross-link repair"/>
    <property type="evidence" value="ECO:0007669"/>
    <property type="project" value="InterPro"/>
</dbReference>
<sequence>MEVWVPLFNIFLNSPCPESEASLWMQNSFNDASKTTTNTNTNTNSLLLLLSNPTDVAAVQIQSPSSSPSQSKRVMWIQTLPNAAQSRILSFLNVERRRFCGRELRALASNILRGSGEGDFWVKKAARQLLDEMPSSTSDGVSGLNLDGKTEEEFGKLPGWLESATGSSGSVFPWLPISRDELRQGALSSGFLDDDDDEEEKVLLVDDEELSQAVDETEAEIICLESVHIAPEIQSAAAGLKAQILTFESTSRTAELADQILQLCSKEVGVENPLLILELIEPWRADDETASILLSHLGHGGQDIVWPSHVLCSVFLPKLLVLRERASRVLITAIIGFCKLHQKAAVDAFLLPLVFRRDGINTPTCDLVTRVIKECLHSAHVSSYCQRLLCGGREARGIVCLPCHQCLLSNELVWTEPLFTLFQNILNFNVRFTQDSVDHLVSAIQQSVGRFSKSLKFCNFLLCFVSKCDQTLRHHKFLLTELAEQTDTFVTKSILSKLGRL</sequence>